<evidence type="ECO:0000313" key="4">
    <source>
        <dbReference type="Proteomes" id="UP000249619"/>
    </source>
</evidence>
<sequence>MAVSALEAALIETWSLYAVGSIVIMLRAFSRTRMVGIAGWHPDDYMIFFAWACYTGMTVAAHIVGGTGDTSHLTMEERLSFTPEQAAARQKGSKWFMLQQGQTAAIWSCREDIVAVIIGQATIVRPLFTRRFWSGDFEGSGGYSSNKRSDGYESHELSNKDNGKHSRFGLKAVKDPYNISVLHTAPGNESEENIIGVQQESSYSEREPSQKSDLSSRVSGGIHVKKEVDVSTVSGKQDFPQSWKAI</sequence>
<dbReference type="PANTHER" id="PTHR33048">
    <property type="entry name" value="PTH11-LIKE INTEGRAL MEMBRANE PROTEIN (AFU_ORTHOLOGUE AFUA_5G11245)"/>
    <property type="match status" value="1"/>
</dbReference>
<feature type="compositionally biased region" description="Basic and acidic residues" evidence="1">
    <location>
        <begin position="147"/>
        <end position="164"/>
    </location>
</feature>
<reference evidence="4" key="1">
    <citation type="submission" date="2018-05" db="EMBL/GenBank/DDBJ databases">
        <title>Draft genome sequence of Stemphylium lycopersici strain CIDEFI 213.</title>
        <authorList>
            <person name="Medina R."/>
            <person name="Franco M.E.E."/>
            <person name="Lucentini C.G."/>
            <person name="Saparrat M.C.N."/>
            <person name="Balatti P.A."/>
        </authorList>
    </citation>
    <scope>NUCLEOTIDE SEQUENCE [LARGE SCALE GENOMIC DNA]</scope>
    <source>
        <strain evidence="4">CIDEFI 213</strain>
    </source>
</reference>
<comment type="caution">
    <text evidence="3">The sequence shown here is derived from an EMBL/GenBank/DDBJ whole genome shotgun (WGS) entry which is preliminary data.</text>
</comment>
<keyword evidence="4" id="KW-1185">Reference proteome</keyword>
<feature type="transmembrane region" description="Helical" evidence="2">
    <location>
        <begin position="6"/>
        <end position="26"/>
    </location>
</feature>
<gene>
    <name evidence="3" type="ORF">DDE83_008113</name>
</gene>
<keyword evidence="2" id="KW-0472">Membrane</keyword>
<evidence type="ECO:0000256" key="2">
    <source>
        <dbReference type="SAM" id="Phobius"/>
    </source>
</evidence>
<evidence type="ECO:0000256" key="1">
    <source>
        <dbReference type="SAM" id="MobiDB-lite"/>
    </source>
</evidence>
<accession>A0A364MUB8</accession>
<name>A0A364MUB8_STELY</name>
<feature type="region of interest" description="Disordered" evidence="1">
    <location>
        <begin position="198"/>
        <end position="220"/>
    </location>
</feature>
<dbReference type="AlphaFoldDB" id="A0A364MUB8"/>
<organism evidence="3 4">
    <name type="scientific">Stemphylium lycopersici</name>
    <name type="common">Tomato gray leaf spot disease fungus</name>
    <name type="synonym">Thyrospora lycopersici</name>
    <dbReference type="NCBI Taxonomy" id="183478"/>
    <lineage>
        <taxon>Eukaryota</taxon>
        <taxon>Fungi</taxon>
        <taxon>Dikarya</taxon>
        <taxon>Ascomycota</taxon>
        <taxon>Pezizomycotina</taxon>
        <taxon>Dothideomycetes</taxon>
        <taxon>Pleosporomycetidae</taxon>
        <taxon>Pleosporales</taxon>
        <taxon>Pleosporineae</taxon>
        <taxon>Pleosporaceae</taxon>
        <taxon>Stemphylium</taxon>
    </lineage>
</organism>
<dbReference type="InterPro" id="IPR052337">
    <property type="entry name" value="SAT4-like"/>
</dbReference>
<dbReference type="OrthoDB" id="2988756at2759"/>
<evidence type="ECO:0000313" key="3">
    <source>
        <dbReference type="EMBL" id="RAR03742.1"/>
    </source>
</evidence>
<proteinExistence type="predicted"/>
<dbReference type="Proteomes" id="UP000249619">
    <property type="component" value="Unassembled WGS sequence"/>
</dbReference>
<keyword evidence="2" id="KW-0812">Transmembrane</keyword>
<feature type="transmembrane region" description="Helical" evidence="2">
    <location>
        <begin position="47"/>
        <end position="65"/>
    </location>
</feature>
<dbReference type="EMBL" id="QGDH01000172">
    <property type="protein sequence ID" value="RAR03742.1"/>
    <property type="molecule type" value="Genomic_DNA"/>
</dbReference>
<evidence type="ECO:0008006" key="5">
    <source>
        <dbReference type="Google" id="ProtNLM"/>
    </source>
</evidence>
<dbReference type="PANTHER" id="PTHR33048:SF2">
    <property type="entry name" value="SRPK"/>
    <property type="match status" value="1"/>
</dbReference>
<protein>
    <recommendedName>
        <fullName evidence="5">Integral membrane protein</fullName>
    </recommendedName>
</protein>
<keyword evidence="2" id="KW-1133">Transmembrane helix</keyword>
<feature type="region of interest" description="Disordered" evidence="1">
    <location>
        <begin position="140"/>
        <end position="165"/>
    </location>
</feature>